<keyword evidence="9" id="KW-1185">Reference proteome</keyword>
<dbReference type="CDD" id="cd00761">
    <property type="entry name" value="Glyco_tranf_GTA_type"/>
    <property type="match status" value="1"/>
</dbReference>
<dbReference type="PANTHER" id="PTHR37316:SF3">
    <property type="entry name" value="TEICHOIC ACID GLYCEROL-PHOSPHATE TRANSFERASE"/>
    <property type="match status" value="1"/>
</dbReference>
<dbReference type="SUPFAM" id="SSF53756">
    <property type="entry name" value="UDP-Glycosyltransferase/glycogen phosphorylase"/>
    <property type="match status" value="1"/>
</dbReference>
<dbReference type="InterPro" id="IPR029044">
    <property type="entry name" value="Nucleotide-diphossugar_trans"/>
</dbReference>
<comment type="subcellular location">
    <subcellularLocation>
        <location evidence="1">Cell membrane</location>
        <topology evidence="1">Peripheral membrane protein</topology>
    </subcellularLocation>
</comment>
<dbReference type="GO" id="GO:0047355">
    <property type="term" value="F:CDP-glycerol glycerophosphotransferase activity"/>
    <property type="evidence" value="ECO:0007669"/>
    <property type="project" value="InterPro"/>
</dbReference>
<dbReference type="GO" id="GO:0005886">
    <property type="term" value="C:plasma membrane"/>
    <property type="evidence" value="ECO:0007669"/>
    <property type="project" value="UniProtKB-SubCell"/>
</dbReference>
<comment type="similarity">
    <text evidence="2">Belongs to the CDP-glycerol glycerophosphotransferase family.</text>
</comment>
<protein>
    <submittedName>
        <fullName evidence="8">Glycosyltransferase</fullName>
    </submittedName>
</protein>
<dbReference type="Gene3D" id="3.40.50.12580">
    <property type="match status" value="1"/>
</dbReference>
<dbReference type="InterPro" id="IPR043149">
    <property type="entry name" value="TagF_N"/>
</dbReference>
<evidence type="ECO:0000313" key="9">
    <source>
        <dbReference type="Proteomes" id="UP000267128"/>
    </source>
</evidence>
<sequence length="1077" mass="119887">MPASPSTTQRVLGFARNRAGRRLKSGVRRLGGRPLVAWERRRQRPELTVVMPVYNVEAYLREALDSALTQSLHNLELIAVDDGSTDSCLEILRDYERRDSRVRVFTQANAGQGSARNVGVAAARAEFLTFMDSDDTIPPQAFAHMVAMLRKSGSDFCVGGVRRFRHRQYMRTTWQRTVHQIDRIGTTIDEFPAAMQDIIACNRVFRTSFWRERVGDFRGGIAYEDHVPMLAAYVRAEKFDILSQITYNWRIRDDSTGHQKARIQNLLDRIEVKEEAHAMLRAEASEQTYDVWVARCLEVDFGPFVAQALDADDTYRATLSEVYRTFSTRATDRAWDLVRVFPKVRAHLVAAERWDDVDTATQYFLSVHQVPPTRVVDGSLVAILPDDEDWAVGLPEHLHRMATLESHFEGAVQRLTWHPGATPEVELTGWMRHRGLDVTDATPEMTLALRSGDTEIPLAFAHETFGEANLWAPLPYAGCATAGFRVRIPLADLAPGQPWSLHGSITGEGITSSGTFHYPIMGSSAEEPLPRDVEIDGARLGVRPEWDPSLGFTFRLRAGGLKHPPAVPKGPLVEDVAITADEIVLTFSSATAAQLRKATLGNARTTLELVGSTDTVARFSTVTQEFGSTPHTAPSADYVLKVDGKGPHPSADFAGSLPVRLLDDGRALNVTFGKKVPLRFTLAPPLEADELGRYNQFRLHAAYRAGTPALTDSFLLASYLGEFATDSQLAIDRHLAATRPDITRIWGVADSSTLVPQGAERVVIGSAAWYDAIARSRYLSKNIDFGPWFRIKPGQAYLQTFHGYPFKTMGLDFWRSKAFTPGQIKHAVAKANEEWDLILVPSAECEAYYREQYLYEGAVLVAGYPRTDILVNADAAAVRSTVLARIGVPEEKTVVLYAPTYRDTLTTKTYAASRFDELDLKQLTDSLGPEYVVLVRGHNNNQREDERVARAGSVVDVTDYPDINELTLAADAAILDYSSLRFDWAITGKPMVFFVPDRDTYFGLRPPLFSFEDSAPGPLLTTTAEVAEALSRPDVLRTEYADQVAAFNQRFNGLHDGRATERVLATLLDDSMPWRQT</sequence>
<dbReference type="InterPro" id="IPR051612">
    <property type="entry name" value="Teichoic_Acid_Biosynth"/>
</dbReference>
<keyword evidence="4 8" id="KW-0808">Transferase</keyword>
<dbReference type="Pfam" id="PF04464">
    <property type="entry name" value="Glyphos_transf"/>
    <property type="match status" value="1"/>
</dbReference>
<dbReference type="EMBL" id="RJSE01000007">
    <property type="protein sequence ID" value="RNL62231.1"/>
    <property type="molecule type" value="Genomic_DNA"/>
</dbReference>
<evidence type="ECO:0000256" key="1">
    <source>
        <dbReference type="ARBA" id="ARBA00004202"/>
    </source>
</evidence>
<comment type="caution">
    <text evidence="8">The sequence shown here is derived from an EMBL/GenBank/DDBJ whole genome shotgun (WGS) entry which is preliminary data.</text>
</comment>
<dbReference type="AlphaFoldDB" id="A0A3N0CG79"/>
<keyword evidence="5" id="KW-0777">Teichoic acid biosynthesis</keyword>
<dbReference type="RefSeq" id="WP_123227528.1">
    <property type="nucleotide sequence ID" value="NZ_RJSE01000007.1"/>
</dbReference>
<dbReference type="Proteomes" id="UP000267128">
    <property type="component" value="Unassembled WGS sequence"/>
</dbReference>
<dbReference type="PANTHER" id="PTHR37316">
    <property type="entry name" value="TEICHOIC ACID GLYCEROL-PHOSPHATE PRIMASE"/>
    <property type="match status" value="1"/>
</dbReference>
<reference evidence="8 9" key="1">
    <citation type="submission" date="2018-11" db="EMBL/GenBank/DDBJ databases">
        <authorList>
            <person name="Li F."/>
        </authorList>
    </citation>
    <scope>NUCLEOTIDE SEQUENCE [LARGE SCALE GENOMIC DNA]</scope>
    <source>
        <strain evidence="8 9">Gsoil 097</strain>
    </source>
</reference>
<evidence type="ECO:0000256" key="3">
    <source>
        <dbReference type="ARBA" id="ARBA00022475"/>
    </source>
</evidence>
<evidence type="ECO:0000313" key="8">
    <source>
        <dbReference type="EMBL" id="RNL62231.1"/>
    </source>
</evidence>
<dbReference type="Gene3D" id="3.40.50.11820">
    <property type="match status" value="1"/>
</dbReference>
<dbReference type="SUPFAM" id="SSF53448">
    <property type="entry name" value="Nucleotide-diphospho-sugar transferases"/>
    <property type="match status" value="1"/>
</dbReference>
<dbReference type="InterPro" id="IPR043148">
    <property type="entry name" value="TagF_C"/>
</dbReference>
<evidence type="ECO:0000256" key="2">
    <source>
        <dbReference type="ARBA" id="ARBA00010488"/>
    </source>
</evidence>
<evidence type="ECO:0000256" key="6">
    <source>
        <dbReference type="ARBA" id="ARBA00023136"/>
    </source>
</evidence>
<keyword evidence="3" id="KW-1003">Cell membrane</keyword>
<accession>A0A3N0CG79</accession>
<keyword evidence="6" id="KW-0472">Membrane</keyword>
<gene>
    <name evidence="8" type="ORF">EFK50_10605</name>
</gene>
<dbReference type="GO" id="GO:0019350">
    <property type="term" value="P:teichoic acid biosynthetic process"/>
    <property type="evidence" value="ECO:0007669"/>
    <property type="project" value="UniProtKB-KW"/>
</dbReference>
<dbReference type="InterPro" id="IPR001173">
    <property type="entry name" value="Glyco_trans_2-like"/>
</dbReference>
<organism evidence="8 9">
    <name type="scientific">Nocardioides marmoriginsengisoli</name>
    <dbReference type="NCBI Taxonomy" id="661483"/>
    <lineage>
        <taxon>Bacteria</taxon>
        <taxon>Bacillati</taxon>
        <taxon>Actinomycetota</taxon>
        <taxon>Actinomycetes</taxon>
        <taxon>Propionibacteriales</taxon>
        <taxon>Nocardioidaceae</taxon>
        <taxon>Nocardioides</taxon>
    </lineage>
</organism>
<proteinExistence type="inferred from homology"/>
<name>A0A3N0CG79_9ACTN</name>
<dbReference type="InterPro" id="IPR007554">
    <property type="entry name" value="Glycerophosphate_synth"/>
</dbReference>
<feature type="domain" description="Glycosyltransferase 2-like" evidence="7">
    <location>
        <begin position="48"/>
        <end position="208"/>
    </location>
</feature>
<dbReference type="Pfam" id="PF00535">
    <property type="entry name" value="Glycos_transf_2"/>
    <property type="match status" value="1"/>
</dbReference>
<evidence type="ECO:0000259" key="7">
    <source>
        <dbReference type="Pfam" id="PF00535"/>
    </source>
</evidence>
<evidence type="ECO:0000256" key="5">
    <source>
        <dbReference type="ARBA" id="ARBA00022944"/>
    </source>
</evidence>
<evidence type="ECO:0000256" key="4">
    <source>
        <dbReference type="ARBA" id="ARBA00022679"/>
    </source>
</evidence>
<dbReference type="OrthoDB" id="8549922at2"/>
<dbReference type="Gene3D" id="3.90.550.10">
    <property type="entry name" value="Spore Coat Polysaccharide Biosynthesis Protein SpsA, Chain A"/>
    <property type="match status" value="1"/>
</dbReference>